<dbReference type="PROSITE" id="PS51257">
    <property type="entry name" value="PROKAR_LIPOPROTEIN"/>
    <property type="match status" value="1"/>
</dbReference>
<name>A0A6I5ZW27_9FIRM</name>
<gene>
    <name evidence="9" type="ORF">MGLY_32110</name>
</gene>
<protein>
    <submittedName>
        <fullName evidence="9">Purine-binding protein</fullName>
    </submittedName>
</protein>
<keyword evidence="5" id="KW-0472">Membrane</keyword>
<dbReference type="InterPro" id="IPR003760">
    <property type="entry name" value="PnrA-like"/>
</dbReference>
<evidence type="ECO:0000256" key="6">
    <source>
        <dbReference type="ARBA" id="ARBA00023288"/>
    </source>
</evidence>
<keyword evidence="6" id="KW-0449">Lipoprotein</keyword>
<feature type="domain" description="ABC transporter substrate-binding protein PnrA-like" evidence="8">
    <location>
        <begin position="51"/>
        <end position="335"/>
    </location>
</feature>
<keyword evidence="10" id="KW-1185">Reference proteome</keyword>
<feature type="signal peptide" evidence="7">
    <location>
        <begin position="1"/>
        <end position="20"/>
    </location>
</feature>
<dbReference type="PANTHER" id="PTHR34296">
    <property type="entry name" value="TRANSCRIPTIONAL ACTIVATOR PROTEIN MED"/>
    <property type="match status" value="1"/>
</dbReference>
<evidence type="ECO:0000313" key="10">
    <source>
        <dbReference type="Proteomes" id="UP000425916"/>
    </source>
</evidence>
<evidence type="ECO:0000256" key="4">
    <source>
        <dbReference type="ARBA" id="ARBA00022729"/>
    </source>
</evidence>
<accession>A0A6I5ZW27</accession>
<reference evidence="9 10" key="1">
    <citation type="submission" date="2019-11" db="EMBL/GenBank/DDBJ databases">
        <title>Genome sequence of Moorella glycerini DSM11254.</title>
        <authorList>
            <person name="Poehlein A."/>
            <person name="Boeer T."/>
            <person name="Daniel R."/>
        </authorList>
    </citation>
    <scope>NUCLEOTIDE SEQUENCE [LARGE SCALE GENOMIC DNA]</scope>
    <source>
        <strain evidence="9 10">DSM 11254</strain>
    </source>
</reference>
<evidence type="ECO:0000256" key="1">
    <source>
        <dbReference type="ARBA" id="ARBA00004193"/>
    </source>
</evidence>
<comment type="similarity">
    <text evidence="2">Belongs to the BMP lipoprotein family.</text>
</comment>
<evidence type="ECO:0000256" key="7">
    <source>
        <dbReference type="SAM" id="SignalP"/>
    </source>
</evidence>
<dbReference type="EMBL" id="CP046244">
    <property type="protein sequence ID" value="QGP93788.1"/>
    <property type="molecule type" value="Genomic_DNA"/>
</dbReference>
<dbReference type="RefSeq" id="WP_170291136.1">
    <property type="nucleotide sequence ID" value="NZ_CP046244.1"/>
</dbReference>
<evidence type="ECO:0000256" key="3">
    <source>
        <dbReference type="ARBA" id="ARBA00022475"/>
    </source>
</evidence>
<dbReference type="InterPro" id="IPR050957">
    <property type="entry name" value="BMP_lipoprotein"/>
</dbReference>
<dbReference type="PANTHER" id="PTHR34296:SF2">
    <property type="entry name" value="ABC TRANSPORTER GUANOSINE-BINDING PROTEIN NUPN"/>
    <property type="match status" value="1"/>
</dbReference>
<proteinExistence type="inferred from homology"/>
<sequence>MRKVYIWILVVALAVFTAVAAGGCGGKKAEEPKNETKQETGAGQQAAAKKLKIAMLLPGTINDNGWNASAYEGLMLAKEKEGAEVAYRENVSQSDQEEAFRAYASAGYDIIFGHGFEFGDAAKKVAQDFPKTVFVVTSSNISQAPNVASLEISNKEVGFLGGVVAALVTKSNKVGYVGGMSIPSIINARDGFIAGAKLAKPDVKVLDSFTGNFDDAAKAREMAVALINQGADVVMQNADQAGLGVIQAGKDKNVLVIGVGKDQSNLAPDNVLASSIYGVPMGIAYITDLFAHGKFEPKAYLVGIKEGATGLIWNEKLAAKAVTPEAKGKIESIIADLKAGKIDVDELIAKNKGK</sequence>
<dbReference type="GO" id="GO:0005886">
    <property type="term" value="C:plasma membrane"/>
    <property type="evidence" value="ECO:0007669"/>
    <property type="project" value="UniProtKB-SubCell"/>
</dbReference>
<evidence type="ECO:0000256" key="2">
    <source>
        <dbReference type="ARBA" id="ARBA00008610"/>
    </source>
</evidence>
<keyword evidence="4 7" id="KW-0732">Signal</keyword>
<dbReference type="AlphaFoldDB" id="A0A6I5ZW27"/>
<organism evidence="9 10">
    <name type="scientific">Neomoorella glycerini</name>
    <dbReference type="NCBI Taxonomy" id="55779"/>
    <lineage>
        <taxon>Bacteria</taxon>
        <taxon>Bacillati</taxon>
        <taxon>Bacillota</taxon>
        <taxon>Clostridia</taxon>
        <taxon>Neomoorellales</taxon>
        <taxon>Neomoorellaceae</taxon>
        <taxon>Neomoorella</taxon>
    </lineage>
</organism>
<keyword evidence="3" id="KW-1003">Cell membrane</keyword>
<feature type="chain" id="PRO_5038371224" evidence="7">
    <location>
        <begin position="21"/>
        <end position="354"/>
    </location>
</feature>
<dbReference type="Proteomes" id="UP000425916">
    <property type="component" value="Chromosome"/>
</dbReference>
<comment type="subcellular location">
    <subcellularLocation>
        <location evidence="1">Cell membrane</location>
        <topology evidence="1">Lipid-anchor</topology>
    </subcellularLocation>
</comment>
<dbReference type="CDD" id="cd06304">
    <property type="entry name" value="PBP1_BmpA_Med_PnrA-like"/>
    <property type="match status" value="1"/>
</dbReference>
<evidence type="ECO:0000313" key="9">
    <source>
        <dbReference type="EMBL" id="QGP93788.1"/>
    </source>
</evidence>
<dbReference type="InterPro" id="IPR028082">
    <property type="entry name" value="Peripla_BP_I"/>
</dbReference>
<evidence type="ECO:0000256" key="5">
    <source>
        <dbReference type="ARBA" id="ARBA00023136"/>
    </source>
</evidence>
<dbReference type="Pfam" id="PF02608">
    <property type="entry name" value="Bmp"/>
    <property type="match status" value="1"/>
</dbReference>
<dbReference type="Gene3D" id="3.40.50.2300">
    <property type="match status" value="2"/>
</dbReference>
<dbReference type="SUPFAM" id="SSF53822">
    <property type="entry name" value="Periplasmic binding protein-like I"/>
    <property type="match status" value="1"/>
</dbReference>
<evidence type="ECO:0000259" key="8">
    <source>
        <dbReference type="Pfam" id="PF02608"/>
    </source>
</evidence>